<reference evidence="1 2" key="1">
    <citation type="journal article" date="2022" name="Res Sq">
        <title>Evolution of multicellular longitudinally dividing oral cavity symbionts (Neisseriaceae).</title>
        <authorList>
            <person name="Nyongesa S."/>
            <person name="Weber P."/>
            <person name="Bernet E."/>
            <person name="Pullido F."/>
            <person name="Nieckarz M."/>
            <person name="Delaby M."/>
            <person name="Nieves C."/>
            <person name="Viehboeck T."/>
            <person name="Krause N."/>
            <person name="Rivera-Millot A."/>
            <person name="Nakamura A."/>
            <person name="Vischer N."/>
            <person name="VanNieuwenhze M."/>
            <person name="Brun Y."/>
            <person name="Cava F."/>
            <person name="Bulgheresi S."/>
            <person name="Veyrier F."/>
        </authorList>
    </citation>
    <scope>NUCLEOTIDE SEQUENCE [LARGE SCALE GENOMIC DNA]</scope>
    <source>
        <strain evidence="1 2">SN4</strain>
    </source>
</reference>
<name>A0ABY4E1W7_9NEIS</name>
<evidence type="ECO:0000313" key="2">
    <source>
        <dbReference type="Proteomes" id="UP000832011"/>
    </source>
</evidence>
<accession>A0ABY4E1W7</accession>
<proteinExistence type="predicted"/>
<dbReference type="Proteomes" id="UP000832011">
    <property type="component" value="Chromosome"/>
</dbReference>
<sequence length="65" mass="7683">MHTEPICCEHCLAALVARKCLTAVDFWVEANYDGRLRLSYEYVCPRCYAQRQRWCNDLIPEACQR</sequence>
<dbReference type="RefSeq" id="WP_147645438.1">
    <property type="nucleotide sequence ID" value="NZ_CABKVG010000010.1"/>
</dbReference>
<gene>
    <name evidence="1" type="ORF">LVJ82_18260</name>
</gene>
<organism evidence="1 2">
    <name type="scientific">Vitreoscilla massiliensis</name>
    <dbReference type="NCBI Taxonomy" id="1689272"/>
    <lineage>
        <taxon>Bacteria</taxon>
        <taxon>Pseudomonadati</taxon>
        <taxon>Pseudomonadota</taxon>
        <taxon>Betaproteobacteria</taxon>
        <taxon>Neisseriales</taxon>
        <taxon>Neisseriaceae</taxon>
        <taxon>Vitreoscilla</taxon>
    </lineage>
</organism>
<protein>
    <submittedName>
        <fullName evidence="1">Uncharacterized protein</fullName>
    </submittedName>
</protein>
<evidence type="ECO:0000313" key="1">
    <source>
        <dbReference type="EMBL" id="UOO89360.1"/>
    </source>
</evidence>
<keyword evidence="2" id="KW-1185">Reference proteome</keyword>
<dbReference type="EMBL" id="CP091511">
    <property type="protein sequence ID" value="UOO89360.1"/>
    <property type="molecule type" value="Genomic_DNA"/>
</dbReference>